<dbReference type="Pfam" id="PF04620">
    <property type="entry name" value="FlaA"/>
    <property type="match status" value="1"/>
</dbReference>
<keyword evidence="3" id="KW-0969">Cilium</keyword>
<dbReference type="GO" id="GO:0055040">
    <property type="term" value="C:periplasmic flagellum"/>
    <property type="evidence" value="ECO:0007669"/>
    <property type="project" value="UniProtKB-SubCell"/>
</dbReference>
<comment type="caution">
    <text evidence="3">The sequence shown here is derived from an EMBL/GenBank/DDBJ whole genome shotgun (WGS) entry which is preliminary data.</text>
</comment>
<evidence type="ECO:0000256" key="1">
    <source>
        <dbReference type="ARBA" id="ARBA00004631"/>
    </source>
</evidence>
<keyword evidence="2" id="KW-0574">Periplasm</keyword>
<accession>A0A662D9N6</accession>
<comment type="subcellular location">
    <subcellularLocation>
        <location evidence="1">Periplasmic flagellum</location>
    </subcellularLocation>
</comment>
<keyword evidence="3" id="KW-0966">Cell projection</keyword>
<name>A0A662D9N6_UNCAE</name>
<protein>
    <submittedName>
        <fullName evidence="3">Flagellar filament protein FlaA</fullName>
    </submittedName>
</protein>
<dbReference type="EMBL" id="QMQA01000313">
    <property type="protein sequence ID" value="RLE10685.1"/>
    <property type="molecule type" value="Genomic_DNA"/>
</dbReference>
<dbReference type="Proteomes" id="UP000280417">
    <property type="component" value="Unassembled WGS sequence"/>
</dbReference>
<proteinExistence type="predicted"/>
<evidence type="ECO:0000313" key="4">
    <source>
        <dbReference type="Proteomes" id="UP000280417"/>
    </source>
</evidence>
<organism evidence="3 4">
    <name type="scientific">Aerophobetes bacterium</name>
    <dbReference type="NCBI Taxonomy" id="2030807"/>
    <lineage>
        <taxon>Bacteria</taxon>
        <taxon>Candidatus Aerophobota</taxon>
    </lineage>
</organism>
<dbReference type="AlphaFoldDB" id="A0A662D9N6"/>
<evidence type="ECO:0000256" key="2">
    <source>
        <dbReference type="ARBA" id="ARBA00022764"/>
    </source>
</evidence>
<dbReference type="GO" id="GO:0030288">
    <property type="term" value="C:outer membrane-bounded periplasmic space"/>
    <property type="evidence" value="ECO:0007669"/>
    <property type="project" value="InterPro"/>
</dbReference>
<dbReference type="GO" id="GO:0071973">
    <property type="term" value="P:bacterial-type flagellum-dependent cell motility"/>
    <property type="evidence" value="ECO:0007669"/>
    <property type="project" value="InterPro"/>
</dbReference>
<evidence type="ECO:0000313" key="3">
    <source>
        <dbReference type="EMBL" id="RLE10685.1"/>
    </source>
</evidence>
<sequence length="232" mass="26481">MRRMAFIISLTIIMFVGAGIGVAQEQDLENLQVGITTATQLLVDVPVTHFEDADSWVVDMPIDQGIVIAMRREGRPLEVPEVDPNDGTTNKYVLGVKVMFNQRGYAAFSIRPPKPIKIPGITKALSVWVVGRSFRHRLYAHVLDYKGREMVLDMGLLDFAGWKKINIAIPTSIEQENYHNMEWRGISFAGFTIVCNPEDTYGDYYVYFDELRAVTDIYIEEHRDEDDMQDGW</sequence>
<gene>
    <name evidence="3" type="ORF">DRJ04_09070</name>
</gene>
<keyword evidence="3" id="KW-0282">Flagellum</keyword>
<reference evidence="3 4" key="1">
    <citation type="submission" date="2018-06" db="EMBL/GenBank/DDBJ databases">
        <title>Extensive metabolic versatility and redundancy in microbially diverse, dynamic hydrothermal sediments.</title>
        <authorList>
            <person name="Dombrowski N."/>
            <person name="Teske A."/>
            <person name="Baker B.J."/>
        </authorList>
    </citation>
    <scope>NUCLEOTIDE SEQUENCE [LARGE SCALE GENOMIC DNA]</scope>
    <source>
        <strain evidence="3">B3_G15</strain>
    </source>
</reference>
<dbReference type="InterPro" id="IPR006714">
    <property type="entry name" value="FlaA"/>
</dbReference>